<evidence type="ECO:0000256" key="2">
    <source>
        <dbReference type="ARBA" id="ARBA00022676"/>
    </source>
</evidence>
<dbReference type="Gene3D" id="3.90.550.10">
    <property type="entry name" value="Spore Coat Polysaccharide Biosynthesis Protein SpsA, Chain A"/>
    <property type="match status" value="1"/>
</dbReference>
<dbReference type="InterPro" id="IPR050321">
    <property type="entry name" value="Glycosyltr_2/OpgH_subfam"/>
</dbReference>
<protein>
    <recommendedName>
        <fullName evidence="8">Glycosyltransferase 2-like domain-containing protein</fullName>
    </recommendedName>
</protein>
<reference evidence="10" key="1">
    <citation type="submission" date="2015-07" db="EMBL/GenBank/DDBJ databases">
        <title>Lactobacillus ginsenosidimutans/EMML 3141/ whole genome sequencing.</title>
        <authorList>
            <person name="Kim M.K."/>
            <person name="Im W.-T."/>
            <person name="Srinivasan S."/>
            <person name="Lee J.-J."/>
        </authorList>
    </citation>
    <scope>NUCLEOTIDE SEQUENCE [LARGE SCALE GENOMIC DNA]</scope>
    <source>
        <strain evidence="10">EMML 3041</strain>
    </source>
</reference>
<dbReference type="PANTHER" id="PTHR43867:SF2">
    <property type="entry name" value="CELLULOSE SYNTHASE CATALYTIC SUBUNIT A [UDP-FORMING]"/>
    <property type="match status" value="1"/>
</dbReference>
<comment type="subcellular location">
    <subcellularLocation>
        <location evidence="1">Membrane</location>
        <topology evidence="1">Multi-pass membrane protein</topology>
    </subcellularLocation>
</comment>
<keyword evidence="3" id="KW-0808">Transferase</keyword>
<keyword evidence="10" id="KW-1185">Reference proteome</keyword>
<accession>A0A0H4QID8</accession>
<evidence type="ECO:0000256" key="4">
    <source>
        <dbReference type="ARBA" id="ARBA00022692"/>
    </source>
</evidence>
<proteinExistence type="predicted"/>
<dbReference type="InterPro" id="IPR001173">
    <property type="entry name" value="Glyco_trans_2-like"/>
</dbReference>
<dbReference type="PATRIC" id="fig|1007676.4.peg.1894"/>
<dbReference type="KEGG" id="lgn:ABM34_09360"/>
<feature type="domain" description="Glycosyltransferase 2-like" evidence="8">
    <location>
        <begin position="140"/>
        <end position="351"/>
    </location>
</feature>
<dbReference type="GO" id="GO:0016020">
    <property type="term" value="C:membrane"/>
    <property type="evidence" value="ECO:0007669"/>
    <property type="project" value="UniProtKB-SubCell"/>
</dbReference>
<sequence length="416" mass="48148">MLILKIILGISFFATLFTFALSIATFFFPVRKSTPDKFLSDYKVYILMPVLNEYSVIKDTVERFFNDSYYSYKNNVHLVLIDDRSTDGSTDILKKLNQRFHNFHVIKRTFPVAQHGKGEALNSGIEYIKQHNTWPEEKTIIGVIDADATMSIVDINKMVNVFDEDNDLAMAQSRVAMNQTNNWLETLQDYEFVVPNSLLQNMRNYFGNAAGAGNGQFFRLSVLTEEHPWGHALLEDFEISTKLLLRDKKTTFVPDILVYQEPVSKVRGFIRQRARWAQGSLDCLKLLGKKTISSNLSFWEKFEMVLFMCSTMISFIIIIANLFSLISIILGLAVVNYSAPWWMITTLILGLLLVIFSIIQYYRYINIPLWRAVSCIIYFYIYMILIIPIVIIAFWNFITGHNSWDKTTHGLKESER</sequence>
<name>A0A0H4QID8_9LACO</name>
<dbReference type="Pfam" id="PF13632">
    <property type="entry name" value="Glyco_trans_2_3"/>
    <property type="match status" value="1"/>
</dbReference>
<evidence type="ECO:0000259" key="8">
    <source>
        <dbReference type="Pfam" id="PF13632"/>
    </source>
</evidence>
<dbReference type="EMBL" id="CP012034">
    <property type="protein sequence ID" value="AKP67712.1"/>
    <property type="molecule type" value="Genomic_DNA"/>
</dbReference>
<feature type="transmembrane region" description="Helical" evidence="7">
    <location>
        <begin position="6"/>
        <end position="28"/>
    </location>
</feature>
<dbReference type="InterPro" id="IPR029044">
    <property type="entry name" value="Nucleotide-diphossugar_trans"/>
</dbReference>
<keyword evidence="4 7" id="KW-0812">Transmembrane</keyword>
<dbReference type="SUPFAM" id="SSF53448">
    <property type="entry name" value="Nucleotide-diphospho-sugar transferases"/>
    <property type="match status" value="1"/>
</dbReference>
<keyword evidence="5 7" id="KW-1133">Transmembrane helix</keyword>
<evidence type="ECO:0000313" key="9">
    <source>
        <dbReference type="EMBL" id="AKP67712.1"/>
    </source>
</evidence>
<evidence type="ECO:0000256" key="5">
    <source>
        <dbReference type="ARBA" id="ARBA00022989"/>
    </source>
</evidence>
<dbReference type="GO" id="GO:0016757">
    <property type="term" value="F:glycosyltransferase activity"/>
    <property type="evidence" value="ECO:0007669"/>
    <property type="project" value="UniProtKB-KW"/>
</dbReference>
<dbReference type="AlphaFoldDB" id="A0A0H4QID8"/>
<dbReference type="STRING" id="1007676.ABM34_09360"/>
<dbReference type="PANTHER" id="PTHR43867">
    <property type="entry name" value="CELLULOSE SYNTHASE CATALYTIC SUBUNIT A [UDP-FORMING]"/>
    <property type="match status" value="1"/>
</dbReference>
<evidence type="ECO:0000256" key="3">
    <source>
        <dbReference type="ARBA" id="ARBA00022679"/>
    </source>
</evidence>
<gene>
    <name evidence="9" type="ORF">ABM34_09360</name>
</gene>
<evidence type="ECO:0000256" key="6">
    <source>
        <dbReference type="ARBA" id="ARBA00023136"/>
    </source>
</evidence>
<dbReference type="OrthoDB" id="9766299at2"/>
<evidence type="ECO:0000256" key="7">
    <source>
        <dbReference type="SAM" id="Phobius"/>
    </source>
</evidence>
<keyword evidence="6 7" id="KW-0472">Membrane</keyword>
<keyword evidence="2" id="KW-0328">Glycosyltransferase</keyword>
<dbReference type="Proteomes" id="UP000036106">
    <property type="component" value="Chromosome"/>
</dbReference>
<feature type="transmembrane region" description="Helical" evidence="7">
    <location>
        <begin position="341"/>
        <end position="364"/>
    </location>
</feature>
<dbReference type="RefSeq" id="WP_048705253.1">
    <property type="nucleotide sequence ID" value="NZ_CP012034.1"/>
</dbReference>
<organism evidence="9 10">
    <name type="scientific">Companilactobacillus ginsenosidimutans</name>
    <dbReference type="NCBI Taxonomy" id="1007676"/>
    <lineage>
        <taxon>Bacteria</taxon>
        <taxon>Bacillati</taxon>
        <taxon>Bacillota</taxon>
        <taxon>Bacilli</taxon>
        <taxon>Lactobacillales</taxon>
        <taxon>Lactobacillaceae</taxon>
        <taxon>Companilactobacillus</taxon>
    </lineage>
</organism>
<feature type="transmembrane region" description="Helical" evidence="7">
    <location>
        <begin position="376"/>
        <end position="398"/>
    </location>
</feature>
<evidence type="ECO:0000313" key="10">
    <source>
        <dbReference type="Proteomes" id="UP000036106"/>
    </source>
</evidence>
<evidence type="ECO:0000256" key="1">
    <source>
        <dbReference type="ARBA" id="ARBA00004141"/>
    </source>
</evidence>
<feature type="transmembrane region" description="Helical" evidence="7">
    <location>
        <begin position="305"/>
        <end position="335"/>
    </location>
</feature>